<name>A0A1I2FAZ6_9FLAO</name>
<evidence type="ECO:0000313" key="2">
    <source>
        <dbReference type="EMBL" id="SFF02079.1"/>
    </source>
</evidence>
<feature type="coiled-coil region" evidence="1">
    <location>
        <begin position="24"/>
        <end position="51"/>
    </location>
</feature>
<keyword evidence="3" id="KW-1185">Reference proteome</keyword>
<accession>A0A1I2FAZ6</accession>
<protein>
    <submittedName>
        <fullName evidence="2">Uncharacterized protein</fullName>
    </submittedName>
</protein>
<reference evidence="3" key="1">
    <citation type="submission" date="2016-10" db="EMBL/GenBank/DDBJ databases">
        <authorList>
            <person name="Varghese N."/>
            <person name="Submissions S."/>
        </authorList>
    </citation>
    <scope>NUCLEOTIDE SEQUENCE [LARGE SCALE GENOMIC DNA]</scope>
    <source>
        <strain evidence="3">CGMCC 1.9227</strain>
    </source>
</reference>
<gene>
    <name evidence="2" type="ORF">SAMN04488131_10789</name>
</gene>
<proteinExistence type="predicted"/>
<evidence type="ECO:0000256" key="1">
    <source>
        <dbReference type="SAM" id="Coils"/>
    </source>
</evidence>
<dbReference type="Proteomes" id="UP000198596">
    <property type="component" value="Unassembled WGS sequence"/>
</dbReference>
<sequence length="85" mass="9900">MYLARHEYKKLYTVLIAEAYKEQTKGIQGEKRQLLAQIKDYENRLSKARKLVVTNQIDASDYREMKSDYGVIVTKLEAKLSSITN</sequence>
<evidence type="ECO:0000313" key="3">
    <source>
        <dbReference type="Proteomes" id="UP000198596"/>
    </source>
</evidence>
<organism evidence="2 3">
    <name type="scientific">Flavobacterium xueshanense</name>
    <dbReference type="NCBI Taxonomy" id="935223"/>
    <lineage>
        <taxon>Bacteria</taxon>
        <taxon>Pseudomonadati</taxon>
        <taxon>Bacteroidota</taxon>
        <taxon>Flavobacteriia</taxon>
        <taxon>Flavobacteriales</taxon>
        <taxon>Flavobacteriaceae</taxon>
        <taxon>Flavobacterium</taxon>
    </lineage>
</organism>
<dbReference type="AlphaFoldDB" id="A0A1I2FAZ6"/>
<keyword evidence="1" id="KW-0175">Coiled coil</keyword>
<dbReference type="EMBL" id="FONQ01000007">
    <property type="protein sequence ID" value="SFF02079.1"/>
    <property type="molecule type" value="Genomic_DNA"/>
</dbReference>